<reference evidence="7" key="1">
    <citation type="journal article" date="2019" name="Int. J. Syst. Evol. Microbiol.">
        <title>The Global Catalogue of Microorganisms (GCM) 10K type strain sequencing project: providing services to taxonomists for standard genome sequencing and annotation.</title>
        <authorList>
            <consortium name="The Broad Institute Genomics Platform"/>
            <consortium name="The Broad Institute Genome Sequencing Center for Infectious Disease"/>
            <person name="Wu L."/>
            <person name="Ma J."/>
        </authorList>
    </citation>
    <scope>NUCLEOTIDE SEQUENCE [LARGE SCALE GENOMIC DNA]</scope>
    <source>
        <strain evidence="7">KCTC 3950</strain>
    </source>
</reference>
<evidence type="ECO:0000313" key="7">
    <source>
        <dbReference type="Proteomes" id="UP001597541"/>
    </source>
</evidence>
<keyword evidence="7" id="KW-1185">Reference proteome</keyword>
<dbReference type="SUPFAM" id="SSF51735">
    <property type="entry name" value="NAD(P)-binding Rossmann-fold domains"/>
    <property type="match status" value="1"/>
</dbReference>
<keyword evidence="4" id="KW-0812">Transmembrane</keyword>
<dbReference type="PANTHER" id="PTHR43491">
    <property type="entry name" value="UDP-N-ACETYL-D-MANNOSAMINE DEHYDROGENASE"/>
    <property type="match status" value="1"/>
</dbReference>
<organism evidence="6 7">
    <name type="scientific">Paenibacillus gansuensis</name>
    <dbReference type="NCBI Taxonomy" id="306542"/>
    <lineage>
        <taxon>Bacteria</taxon>
        <taxon>Bacillati</taxon>
        <taxon>Bacillota</taxon>
        <taxon>Bacilli</taxon>
        <taxon>Bacillales</taxon>
        <taxon>Paenibacillaceae</taxon>
        <taxon>Paenibacillus</taxon>
    </lineage>
</organism>
<dbReference type="InterPro" id="IPR008927">
    <property type="entry name" value="6-PGluconate_DH-like_C_sf"/>
</dbReference>
<dbReference type="PIRSF" id="PIRSF000124">
    <property type="entry name" value="UDPglc_GDPman_dh"/>
    <property type="match status" value="1"/>
</dbReference>
<feature type="domain" description="UDP-glucose/GDP-mannose dehydrogenase C-terminal" evidence="5">
    <location>
        <begin position="321"/>
        <end position="416"/>
    </location>
</feature>
<protein>
    <submittedName>
        <fullName evidence="6">Nucleotide sugar dehydrogenase</fullName>
    </submittedName>
</protein>
<dbReference type="EMBL" id="JBHUME010000014">
    <property type="protein sequence ID" value="MFD2614864.1"/>
    <property type="molecule type" value="Genomic_DNA"/>
</dbReference>
<evidence type="ECO:0000256" key="4">
    <source>
        <dbReference type="SAM" id="Phobius"/>
    </source>
</evidence>
<dbReference type="SUPFAM" id="SSF48179">
    <property type="entry name" value="6-phosphogluconate dehydrogenase C-terminal domain-like"/>
    <property type="match status" value="1"/>
</dbReference>
<name>A0ABW5PJ38_9BACL</name>
<dbReference type="PANTHER" id="PTHR43491:SF1">
    <property type="entry name" value="UDP-N-ACETYL-D-MANNOSAMINE DEHYDROGENASE"/>
    <property type="match status" value="1"/>
</dbReference>
<dbReference type="InterPro" id="IPR036291">
    <property type="entry name" value="NAD(P)-bd_dom_sf"/>
</dbReference>
<keyword evidence="4" id="KW-1133">Transmembrane helix</keyword>
<evidence type="ECO:0000256" key="3">
    <source>
        <dbReference type="PIRNR" id="PIRNR000124"/>
    </source>
</evidence>
<feature type="transmembrane region" description="Helical" evidence="4">
    <location>
        <begin position="12"/>
        <end position="31"/>
    </location>
</feature>
<accession>A0ABW5PJ38</accession>
<dbReference type="InterPro" id="IPR028359">
    <property type="entry name" value="UDP_ManNAc/GlcNAc_DH"/>
</dbReference>
<dbReference type="NCBIfam" id="TIGR03026">
    <property type="entry name" value="NDP-sugDHase"/>
    <property type="match status" value="1"/>
</dbReference>
<gene>
    <name evidence="6" type="ORF">ACFSUF_20830</name>
</gene>
<dbReference type="InterPro" id="IPR017476">
    <property type="entry name" value="UDP-Glc/GDP-Man"/>
</dbReference>
<dbReference type="InterPro" id="IPR014027">
    <property type="entry name" value="UDP-Glc/GDP-Man_DH_C"/>
</dbReference>
<dbReference type="Gene3D" id="3.40.50.720">
    <property type="entry name" value="NAD(P)-binding Rossmann-like Domain"/>
    <property type="match status" value="2"/>
</dbReference>
<dbReference type="Pfam" id="PF00984">
    <property type="entry name" value="UDPG_MGDP_dh"/>
    <property type="match status" value="1"/>
</dbReference>
<evidence type="ECO:0000256" key="2">
    <source>
        <dbReference type="ARBA" id="ARBA00023027"/>
    </source>
</evidence>
<keyword evidence="2" id="KW-0520">NAD</keyword>
<evidence type="ECO:0000256" key="1">
    <source>
        <dbReference type="ARBA" id="ARBA00023002"/>
    </source>
</evidence>
<keyword evidence="4" id="KW-0472">Membrane</keyword>
<dbReference type="Proteomes" id="UP001597541">
    <property type="component" value="Unassembled WGS sequence"/>
</dbReference>
<dbReference type="PIRSF" id="PIRSF500136">
    <property type="entry name" value="UDP_ManNAc_DH"/>
    <property type="match status" value="1"/>
</dbReference>
<evidence type="ECO:0000313" key="6">
    <source>
        <dbReference type="EMBL" id="MFD2614864.1"/>
    </source>
</evidence>
<proteinExistence type="inferred from homology"/>
<dbReference type="InterPro" id="IPR001732">
    <property type="entry name" value="UDP-Glc/GDP-Man_DH_N"/>
</dbReference>
<comment type="similarity">
    <text evidence="3">Belongs to the UDP-glucose/GDP-mannose dehydrogenase family.</text>
</comment>
<dbReference type="Pfam" id="PF03720">
    <property type="entry name" value="UDPG_MGDP_dh_C"/>
    <property type="match status" value="1"/>
</dbReference>
<dbReference type="RefSeq" id="WP_377606183.1">
    <property type="nucleotide sequence ID" value="NZ_JBHUME010000014.1"/>
</dbReference>
<dbReference type="SMART" id="SM00984">
    <property type="entry name" value="UDPG_MGDP_dh_C"/>
    <property type="match status" value="1"/>
</dbReference>
<comment type="caution">
    <text evidence="6">The sequence shown here is derived from an EMBL/GenBank/DDBJ whole genome shotgun (WGS) entry which is preliminary data.</text>
</comment>
<dbReference type="InterPro" id="IPR036220">
    <property type="entry name" value="UDP-Glc/GDP-Man_DH_C_sf"/>
</dbReference>
<dbReference type="SUPFAM" id="SSF52413">
    <property type="entry name" value="UDP-glucose/GDP-mannose dehydrogenase C-terminal domain"/>
    <property type="match status" value="1"/>
</dbReference>
<evidence type="ECO:0000259" key="5">
    <source>
        <dbReference type="SMART" id="SM00984"/>
    </source>
</evidence>
<dbReference type="InterPro" id="IPR014026">
    <property type="entry name" value="UDP-Glc/GDP-Man_DH_dimer"/>
</dbReference>
<dbReference type="Pfam" id="PF03721">
    <property type="entry name" value="UDPG_MGDP_dh_N"/>
    <property type="match status" value="1"/>
</dbReference>
<keyword evidence="1" id="KW-0560">Oxidoreductase</keyword>
<sequence length="426" mass="46996">MDAESKLKHIGIIGLGYVGLPLAIMFVEHGYQVTGIELDKRKIASLREGKSYISDITNNAVLTLMKSGAFEPAQHVKDTPPMDAYIICVPTPLNSEGKPDLRYVEQAASDISNMELNGQLVVLESSTYPGTTEEVLVPILERGGRKAGRDFYAAYSPERINPGDTRFARSIMPKIISGITPACTQKVSELYSPLFNKIVSLSTTRAAEMAKVLENSQRFINISFLNEVTKLCDKMDINVWEVIDAINTKPYGNLHFYPGSGVGGHCIPVDPLYLDWKADQVGVTLPFLKVSKQVNDSMPAYVVSRINKLLPQRRLSEASIFLLGLTYKKDVNDLRESSACDVMSLLVGEGAKVSYYDPYIPELNLDGKRYMRSELTDDAVASADCVVLLTDHSALPIERIISNSKLLFDTRNATSIFGGFPNVVKL</sequence>